<dbReference type="InterPro" id="IPR004869">
    <property type="entry name" value="MMPL_dom"/>
</dbReference>
<dbReference type="AlphaFoldDB" id="A0A1S1QRX3"/>
<protein>
    <recommendedName>
        <fullName evidence="9">Membrane transport protein MMPL domain-containing protein</fullName>
    </recommendedName>
</protein>
<feature type="transmembrane region" description="Helical" evidence="8">
    <location>
        <begin position="221"/>
        <end position="243"/>
    </location>
</feature>
<dbReference type="Pfam" id="PF03176">
    <property type="entry name" value="MMPL"/>
    <property type="match status" value="2"/>
</dbReference>
<evidence type="ECO:0000256" key="5">
    <source>
        <dbReference type="ARBA" id="ARBA00022989"/>
    </source>
</evidence>
<feature type="compositionally biased region" description="Gly residues" evidence="7">
    <location>
        <begin position="729"/>
        <end position="744"/>
    </location>
</feature>
<evidence type="ECO:0000256" key="2">
    <source>
        <dbReference type="ARBA" id="ARBA00010157"/>
    </source>
</evidence>
<feature type="compositionally biased region" description="Gly residues" evidence="7">
    <location>
        <begin position="754"/>
        <end position="789"/>
    </location>
</feature>
<evidence type="ECO:0000256" key="8">
    <source>
        <dbReference type="SAM" id="Phobius"/>
    </source>
</evidence>
<feature type="compositionally biased region" description="Polar residues" evidence="7">
    <location>
        <begin position="840"/>
        <end position="857"/>
    </location>
</feature>
<dbReference type="InterPro" id="IPR050545">
    <property type="entry name" value="Mycobact_MmpL"/>
</dbReference>
<comment type="caution">
    <text evidence="10">The sequence shown here is derived from an EMBL/GenBank/DDBJ whole genome shotgun (WGS) entry which is preliminary data.</text>
</comment>
<dbReference type="PANTHER" id="PTHR33406:SF11">
    <property type="entry name" value="MEMBRANE PROTEIN SCO6666-RELATED"/>
    <property type="match status" value="1"/>
</dbReference>
<dbReference type="GO" id="GO:0005886">
    <property type="term" value="C:plasma membrane"/>
    <property type="evidence" value="ECO:0007669"/>
    <property type="project" value="UniProtKB-SubCell"/>
</dbReference>
<feature type="domain" description="Membrane transport protein MMPL" evidence="9">
    <location>
        <begin position="504"/>
        <end position="702"/>
    </location>
</feature>
<keyword evidence="3" id="KW-1003">Cell membrane</keyword>
<evidence type="ECO:0000259" key="9">
    <source>
        <dbReference type="Pfam" id="PF03176"/>
    </source>
</evidence>
<feature type="transmembrane region" description="Helical" evidence="8">
    <location>
        <begin position="597"/>
        <end position="617"/>
    </location>
</feature>
<feature type="transmembrane region" description="Helical" evidence="8">
    <location>
        <begin position="296"/>
        <end position="321"/>
    </location>
</feature>
<dbReference type="RefSeq" id="WP_071084992.1">
    <property type="nucleotide sequence ID" value="NZ_MBLM01000117.1"/>
</dbReference>
<evidence type="ECO:0000256" key="7">
    <source>
        <dbReference type="SAM" id="MobiDB-lite"/>
    </source>
</evidence>
<evidence type="ECO:0000256" key="4">
    <source>
        <dbReference type="ARBA" id="ARBA00022692"/>
    </source>
</evidence>
<evidence type="ECO:0000256" key="1">
    <source>
        <dbReference type="ARBA" id="ARBA00004651"/>
    </source>
</evidence>
<feature type="transmembrane region" description="Helical" evidence="8">
    <location>
        <begin position="557"/>
        <end position="577"/>
    </location>
</feature>
<keyword evidence="5 8" id="KW-1133">Transmembrane helix</keyword>
<evidence type="ECO:0000313" key="10">
    <source>
        <dbReference type="EMBL" id="OHV36326.1"/>
    </source>
</evidence>
<dbReference type="PANTHER" id="PTHR33406">
    <property type="entry name" value="MEMBRANE PROTEIN MJ1562-RELATED"/>
    <property type="match status" value="1"/>
</dbReference>
<name>A0A1S1QRX3_9ACTN</name>
<keyword evidence="4 8" id="KW-0812">Transmembrane</keyword>
<keyword evidence="6 8" id="KW-0472">Membrane</keyword>
<evidence type="ECO:0000256" key="3">
    <source>
        <dbReference type="ARBA" id="ARBA00022475"/>
    </source>
</evidence>
<gene>
    <name evidence="10" type="ORF">CC117_18245</name>
</gene>
<dbReference type="Gene3D" id="1.20.1640.10">
    <property type="entry name" value="Multidrug efflux transporter AcrB transmembrane domain"/>
    <property type="match status" value="2"/>
</dbReference>
<dbReference type="Proteomes" id="UP000179627">
    <property type="component" value="Unassembled WGS sequence"/>
</dbReference>
<feature type="transmembrane region" description="Helical" evidence="8">
    <location>
        <begin position="526"/>
        <end position="545"/>
    </location>
</feature>
<evidence type="ECO:0000313" key="11">
    <source>
        <dbReference type="Proteomes" id="UP000179627"/>
    </source>
</evidence>
<feature type="transmembrane region" description="Helical" evidence="8">
    <location>
        <begin position="638"/>
        <end position="658"/>
    </location>
</feature>
<feature type="transmembrane region" description="Helical" evidence="8">
    <location>
        <begin position="264"/>
        <end position="284"/>
    </location>
</feature>
<feature type="transmembrane region" description="Helical" evidence="8">
    <location>
        <begin position="171"/>
        <end position="189"/>
    </location>
</feature>
<comment type="similarity">
    <text evidence="2">Belongs to the resistance-nodulation-cell division (RND) (TC 2.A.6) family. MmpL subfamily.</text>
</comment>
<keyword evidence="11" id="KW-1185">Reference proteome</keyword>
<evidence type="ECO:0000256" key="6">
    <source>
        <dbReference type="ARBA" id="ARBA00023136"/>
    </source>
</evidence>
<dbReference type="OrthoDB" id="7051771at2"/>
<feature type="compositionally biased region" description="Basic and acidic residues" evidence="7">
    <location>
        <begin position="790"/>
        <end position="803"/>
    </location>
</feature>
<feature type="transmembrane region" description="Helical" evidence="8">
    <location>
        <begin position="380"/>
        <end position="401"/>
    </location>
</feature>
<feature type="transmembrane region" description="Helical" evidence="8">
    <location>
        <begin position="670"/>
        <end position="694"/>
    </location>
</feature>
<dbReference type="EMBL" id="MBLM01000117">
    <property type="protein sequence ID" value="OHV36326.1"/>
    <property type="molecule type" value="Genomic_DNA"/>
</dbReference>
<accession>A0A1S1QRX3</accession>
<sequence length="869" mass="87847">MSGLLYRIGAAAATRPWRVIGMWLAALVVALGLAAGSGGKPHDDYDAPMTASQHGTDLLRASFPTLAGADARVVVHDPDGTALDAGVLGTVQERLAALPSAMVTGPPQMSRDGDTALFTIHYRQPVADMDAEEALAEIFTAATPATDQGLQVDVGGQVSENLQKVDGQAEAIGVGLALLILLIAFGSIVAAGVPIAVALIGLGIGGSAITLIAAVTNVSSIAPSLASMIGIGVGIDYALLLVTRHVEGLRSGMSVREAAGRANATAGASVVFAGLTVIISLSGLRLVGLNTYVTTAFTTAAVVIAVVLVAVTLVPALCGLADLRVLRRRAHAEMLAARSLARSGAVTAAAGNAAGGAPAAPQRGLTAAWARRIGNRPGPWALAALTILLVLAAPILTMRTWPQDAGSQPVDVTQRRAYDLITAEYGQGANGPLLLAVDLAQVPQESLAGLGTTVAAVPGVAAVAPPAIAPSGTVAVIEVVPTTGPSDAASSDLVTHLRADILPPGVYVTGTTAIFADLSDLLAERLWWVVGFVVGVSILLLTIVFRSPVVALKAAVMNLLSIAAAYGVVTAVFQWGWGTDLLGLPHSVPMSSWLPVLMFTVLFGLSMDYEVFLLSRIREDWLATRDPQGSVVRGLTSTARVITSAALIMIAVFAGFALDPDVTVKMVGVGMAVAVLVDATVIRLVLVPATMALLGRANWWLPRWFDRMLPQVDIHGERFGHHTATDGDSGSGHRGSGGAGGSSGGRDRDDGNGRDGGISANGGAGGRGDGNGGHGGHGGGAVSRGGTGSGKDDGKGGAADREPQAAGGGSAPGRPTADGGGADRGGSPKAGGANRHKRPSGTTMAGSGIPTQVSTDPADQAAKGRELQR</sequence>
<comment type="subcellular location">
    <subcellularLocation>
        <location evidence="1">Cell membrane</location>
        <topology evidence="1">Multi-pass membrane protein</topology>
    </subcellularLocation>
</comment>
<feature type="transmembrane region" description="Helical" evidence="8">
    <location>
        <begin position="196"/>
        <end position="215"/>
    </location>
</feature>
<proteinExistence type="inferred from homology"/>
<feature type="domain" description="Membrane transport protein MMPL" evidence="9">
    <location>
        <begin position="47"/>
        <end position="329"/>
    </location>
</feature>
<feature type="region of interest" description="Disordered" evidence="7">
    <location>
        <begin position="720"/>
        <end position="869"/>
    </location>
</feature>
<reference evidence="11" key="1">
    <citation type="submission" date="2016-07" db="EMBL/GenBank/DDBJ databases">
        <title>Sequence Frankia sp. strain CcI1.17.</title>
        <authorList>
            <person name="Ghodhbane-Gtari F."/>
            <person name="Swanson E."/>
            <person name="Gueddou A."/>
            <person name="Morris K."/>
            <person name="Hezbri K."/>
            <person name="Ktari A."/>
            <person name="Nouioui I."/>
            <person name="Abebe-Akele F."/>
            <person name="Simpson S."/>
            <person name="Thomas K."/>
            <person name="Gtari M."/>
            <person name="Tisa L.S."/>
            <person name="Hurst S."/>
        </authorList>
    </citation>
    <scope>NUCLEOTIDE SEQUENCE [LARGE SCALE GENOMIC DNA]</scope>
    <source>
        <strain evidence="11">Cc1.17</strain>
    </source>
</reference>
<organism evidence="10 11">
    <name type="scientific">Parafrankia colletiae</name>
    <dbReference type="NCBI Taxonomy" id="573497"/>
    <lineage>
        <taxon>Bacteria</taxon>
        <taxon>Bacillati</taxon>
        <taxon>Actinomycetota</taxon>
        <taxon>Actinomycetes</taxon>
        <taxon>Frankiales</taxon>
        <taxon>Frankiaceae</taxon>
        <taxon>Parafrankia</taxon>
    </lineage>
</organism>
<dbReference type="SUPFAM" id="SSF82866">
    <property type="entry name" value="Multidrug efflux transporter AcrB transmembrane domain"/>
    <property type="match status" value="2"/>
</dbReference>